<dbReference type="InterPro" id="IPR007992">
    <property type="entry name" value="CybS"/>
</dbReference>
<reference evidence="14" key="1">
    <citation type="journal article" date="2010" name="Genome Biol.">
        <title>Genome sequence of the necrotrophic plant pathogen Pythium ultimum reveals original pathogenicity mechanisms and effector repertoire.</title>
        <authorList>
            <person name="Levesque C.A."/>
            <person name="Brouwer H."/>
            <person name="Cano L."/>
            <person name="Hamilton J.P."/>
            <person name="Holt C."/>
            <person name="Huitema E."/>
            <person name="Raffaele S."/>
            <person name="Robideau G.P."/>
            <person name="Thines M."/>
            <person name="Win J."/>
            <person name="Zerillo M.M."/>
            <person name="Beakes G.W."/>
            <person name="Boore J.L."/>
            <person name="Busam D."/>
            <person name="Dumas B."/>
            <person name="Ferriera S."/>
            <person name="Fuerstenberg S.I."/>
            <person name="Gachon C.M."/>
            <person name="Gaulin E."/>
            <person name="Govers F."/>
            <person name="Grenville-Briggs L."/>
            <person name="Horner N."/>
            <person name="Hostetler J."/>
            <person name="Jiang R.H."/>
            <person name="Johnson J."/>
            <person name="Krajaejun T."/>
            <person name="Lin H."/>
            <person name="Meijer H.J."/>
            <person name="Moore B."/>
            <person name="Morris P."/>
            <person name="Phuntmart V."/>
            <person name="Puiu D."/>
            <person name="Shetty J."/>
            <person name="Stajich J.E."/>
            <person name="Tripathy S."/>
            <person name="Wawra S."/>
            <person name="van West P."/>
            <person name="Whitty B.R."/>
            <person name="Coutinho P.M."/>
            <person name="Henrissat B."/>
            <person name="Martin F."/>
            <person name="Thomas P.D."/>
            <person name="Tyler B.M."/>
            <person name="De Vries R.P."/>
            <person name="Kamoun S."/>
            <person name="Yandell M."/>
            <person name="Tisserat N."/>
            <person name="Buell C.R."/>
        </authorList>
    </citation>
    <scope>NUCLEOTIDE SEQUENCE</scope>
    <source>
        <strain evidence="14">DAOM:BR144</strain>
    </source>
</reference>
<dbReference type="Proteomes" id="UP000019132">
    <property type="component" value="Unassembled WGS sequence"/>
</dbReference>
<dbReference type="eggNOG" id="ENOG502S9AK">
    <property type="taxonomic scope" value="Eukaryota"/>
</dbReference>
<dbReference type="EnsemblProtists" id="PYU1_T009973">
    <property type="protein sequence ID" value="PYU1_T009973"/>
    <property type="gene ID" value="PYU1_G009955"/>
</dbReference>
<keyword evidence="7" id="KW-1133">Transmembrane helix</keyword>
<evidence type="ECO:0000256" key="6">
    <source>
        <dbReference type="ARBA" id="ARBA00022946"/>
    </source>
</evidence>
<dbReference type="GO" id="GO:0020037">
    <property type="term" value="F:heme binding"/>
    <property type="evidence" value="ECO:0007669"/>
    <property type="project" value="TreeGrafter"/>
</dbReference>
<keyword evidence="8 12" id="KW-0496">Mitochondrion</keyword>
<dbReference type="AlphaFoldDB" id="K3WYC4"/>
<feature type="binding site" evidence="10">
    <location>
        <position position="109"/>
    </location>
    <ligand>
        <name>a ubiquinone</name>
        <dbReference type="ChEBI" id="CHEBI:16389"/>
        <note>ligand shared with IP/SDHB</note>
    </ligand>
</feature>
<evidence type="ECO:0000256" key="11">
    <source>
        <dbReference type="PIRSR" id="PIRSR607992-2"/>
    </source>
</evidence>
<evidence type="ECO:0000256" key="3">
    <source>
        <dbReference type="ARBA" id="ARBA00022448"/>
    </source>
</evidence>
<keyword evidence="14" id="KW-1185">Reference proteome</keyword>
<reference evidence="14" key="2">
    <citation type="submission" date="2010-04" db="EMBL/GenBank/DDBJ databases">
        <authorList>
            <person name="Buell R."/>
            <person name="Hamilton J."/>
            <person name="Hostetler J."/>
        </authorList>
    </citation>
    <scope>NUCLEOTIDE SEQUENCE [LARGE SCALE GENOMIC DNA]</scope>
    <source>
        <strain evidence="14">DAOM:BR144</strain>
    </source>
</reference>
<keyword evidence="9 12" id="KW-0472">Membrane</keyword>
<dbReference type="EMBL" id="GL376624">
    <property type="status" value="NOT_ANNOTATED_CDS"/>
    <property type="molecule type" value="Genomic_DNA"/>
</dbReference>
<dbReference type="GO" id="GO:0005743">
    <property type="term" value="C:mitochondrial inner membrane"/>
    <property type="evidence" value="ECO:0007669"/>
    <property type="project" value="UniProtKB-SubCell"/>
</dbReference>
<organism evidence="13 14">
    <name type="scientific">Globisporangium ultimum (strain ATCC 200006 / CBS 805.95 / DAOM BR144)</name>
    <name type="common">Pythium ultimum</name>
    <dbReference type="NCBI Taxonomy" id="431595"/>
    <lineage>
        <taxon>Eukaryota</taxon>
        <taxon>Sar</taxon>
        <taxon>Stramenopiles</taxon>
        <taxon>Oomycota</taxon>
        <taxon>Peronosporomycetes</taxon>
        <taxon>Pythiales</taxon>
        <taxon>Pythiaceae</taxon>
        <taxon>Globisporangium</taxon>
    </lineage>
</organism>
<keyword evidence="5 12" id="KW-0999">Mitochondrion inner membrane</keyword>
<evidence type="ECO:0000313" key="13">
    <source>
        <dbReference type="EnsemblProtists" id="PYU1_T009973"/>
    </source>
</evidence>
<dbReference type="GO" id="GO:0046872">
    <property type="term" value="F:metal ion binding"/>
    <property type="evidence" value="ECO:0007669"/>
    <property type="project" value="UniProtKB-KW"/>
</dbReference>
<dbReference type="HOGENOM" id="CLU_1655698_0_0_1"/>
<evidence type="ECO:0000256" key="9">
    <source>
        <dbReference type="ARBA" id="ARBA00023136"/>
    </source>
</evidence>
<reference evidence="13" key="3">
    <citation type="submission" date="2015-02" db="UniProtKB">
        <authorList>
            <consortium name="EnsemblProtists"/>
        </authorList>
    </citation>
    <scope>IDENTIFICATION</scope>
    <source>
        <strain evidence="13">DAOM BR144</strain>
    </source>
</reference>
<dbReference type="Pfam" id="PF05328">
    <property type="entry name" value="CybS"/>
    <property type="match status" value="1"/>
</dbReference>
<dbReference type="GO" id="GO:0006099">
    <property type="term" value="P:tricarboxylic acid cycle"/>
    <property type="evidence" value="ECO:0007669"/>
    <property type="project" value="TreeGrafter"/>
</dbReference>
<dbReference type="GO" id="GO:0048039">
    <property type="term" value="F:ubiquinone binding"/>
    <property type="evidence" value="ECO:0007669"/>
    <property type="project" value="TreeGrafter"/>
</dbReference>
<dbReference type="InterPro" id="IPR034804">
    <property type="entry name" value="SQR/QFR_C/D"/>
</dbReference>
<evidence type="ECO:0000256" key="1">
    <source>
        <dbReference type="ARBA" id="ARBA00004448"/>
    </source>
</evidence>
<evidence type="ECO:0000256" key="10">
    <source>
        <dbReference type="PIRSR" id="PIRSR607992-1"/>
    </source>
</evidence>
<evidence type="ECO:0000313" key="14">
    <source>
        <dbReference type="Proteomes" id="UP000019132"/>
    </source>
</evidence>
<dbReference type="OMA" id="TIWRESP"/>
<dbReference type="GO" id="GO:0006121">
    <property type="term" value="P:mitochondrial electron transport, succinate to ubiquinone"/>
    <property type="evidence" value="ECO:0007669"/>
    <property type="project" value="TreeGrafter"/>
</dbReference>
<protein>
    <recommendedName>
        <fullName evidence="12">Succinate dehydrogenase [ubiquinone] cytochrome b small subunit</fullName>
    </recommendedName>
</protein>
<dbReference type="PANTHER" id="PTHR13337:SF2">
    <property type="entry name" value="SUCCINATE DEHYDROGENASE [UBIQUINONE] CYTOCHROME B SMALL SUBUNIT, MITOCHONDRIAL"/>
    <property type="match status" value="1"/>
</dbReference>
<evidence type="ECO:0000256" key="2">
    <source>
        <dbReference type="ARBA" id="ARBA00007294"/>
    </source>
</evidence>
<feature type="binding site" description="axial binding residue" evidence="11">
    <location>
        <position position="97"/>
    </location>
    <ligand>
        <name>heme b</name>
        <dbReference type="ChEBI" id="CHEBI:60344"/>
        <note>ligand shared with SDHC</note>
    </ligand>
    <ligandPart>
        <name>Fe</name>
        <dbReference type="ChEBI" id="CHEBI:18248"/>
    </ligandPart>
</feature>
<dbReference type="Gene3D" id="1.20.1300.10">
    <property type="entry name" value="Fumarate reductase/succinate dehydrogenase, transmembrane subunit"/>
    <property type="match status" value="1"/>
</dbReference>
<dbReference type="STRING" id="431595.K3WYC4"/>
<sequence length="160" mass="17374">MMQRSLVRATASAAPRVSAARTTVRHFRKTAPAKYTENKQVSGLAGIIEADNATFTTKVFHYSSLTLLGLTPVAFILSPSPVAVPVDFALGVLIPIHTHIGMNVVISDYVPQQVRTLARVGWLGVTGVLLLGFLRVNIEGDGITETIKTVWRESPNKKHD</sequence>
<evidence type="ECO:0000256" key="5">
    <source>
        <dbReference type="ARBA" id="ARBA00022792"/>
    </source>
</evidence>
<keyword evidence="3" id="KW-0813">Transport</keyword>
<dbReference type="VEuPathDB" id="FungiDB:PYU1_G009955"/>
<dbReference type="PANTHER" id="PTHR13337">
    <property type="entry name" value="SUCCINATE DEHYDROGENASE"/>
    <property type="match status" value="1"/>
</dbReference>
<name>K3WYC4_GLOUD</name>
<accession>K3WYC4</accession>
<evidence type="ECO:0000256" key="4">
    <source>
        <dbReference type="ARBA" id="ARBA00022692"/>
    </source>
</evidence>
<evidence type="ECO:0000256" key="8">
    <source>
        <dbReference type="ARBA" id="ARBA00023128"/>
    </source>
</evidence>
<keyword evidence="11" id="KW-0408">Iron</keyword>
<keyword evidence="6 12" id="KW-0809">Transit peptide</keyword>
<proteinExistence type="inferred from homology"/>
<dbReference type="InParanoid" id="K3WYC4"/>
<keyword evidence="4" id="KW-0812">Transmembrane</keyword>
<keyword evidence="11" id="KW-0479">Metal-binding</keyword>
<evidence type="ECO:0000256" key="7">
    <source>
        <dbReference type="ARBA" id="ARBA00022989"/>
    </source>
</evidence>
<comment type="subcellular location">
    <subcellularLocation>
        <location evidence="1 12">Mitochondrion inner membrane</location>
        <topology evidence="1 12">Multi-pass membrane protein</topology>
    </subcellularLocation>
</comment>
<evidence type="ECO:0000256" key="12">
    <source>
        <dbReference type="RuleBase" id="RU364031"/>
    </source>
</evidence>
<comment type="similarity">
    <text evidence="2 12">Belongs to the CybS family.</text>
</comment>